<dbReference type="PANTHER" id="PTHR33619:SF3">
    <property type="entry name" value="POLYSACCHARIDE EXPORT PROTEIN GFCE-RELATED"/>
    <property type="match status" value="1"/>
</dbReference>
<keyword evidence="11" id="KW-0472">Membrane</keyword>
<evidence type="ECO:0000256" key="14">
    <source>
        <dbReference type="ARBA" id="ARBA00023288"/>
    </source>
</evidence>
<accession>X1TPT3</accession>
<keyword evidence="13" id="KW-0998">Cell outer membrane</keyword>
<reference evidence="17" key="1">
    <citation type="journal article" date="2014" name="Front. Microbiol.">
        <title>High frequency of phylogenetically diverse reductive dehalogenase-homologous genes in deep subseafloor sedimentary metagenomes.</title>
        <authorList>
            <person name="Kawai M."/>
            <person name="Futagami T."/>
            <person name="Toyoda A."/>
            <person name="Takaki Y."/>
            <person name="Nishi S."/>
            <person name="Hori S."/>
            <person name="Arai W."/>
            <person name="Tsubouchi T."/>
            <person name="Morono Y."/>
            <person name="Uchiyama I."/>
            <person name="Ito T."/>
            <person name="Fujiyama A."/>
            <person name="Inagaki F."/>
            <person name="Takami H."/>
        </authorList>
    </citation>
    <scope>NUCLEOTIDE SEQUENCE</scope>
    <source>
        <strain evidence="17">Expedition CK06-06</strain>
    </source>
</reference>
<dbReference type="InterPro" id="IPR049712">
    <property type="entry name" value="Poly_export"/>
</dbReference>
<gene>
    <name evidence="17" type="ORF">S12H4_40477</name>
</gene>
<dbReference type="InterPro" id="IPR003715">
    <property type="entry name" value="Poly_export_N"/>
</dbReference>
<dbReference type="Pfam" id="PF02563">
    <property type="entry name" value="Poly_export"/>
    <property type="match status" value="1"/>
</dbReference>
<dbReference type="PANTHER" id="PTHR33619">
    <property type="entry name" value="POLYSACCHARIDE EXPORT PROTEIN GFCE-RELATED"/>
    <property type="match status" value="1"/>
</dbReference>
<dbReference type="GO" id="GO:0006811">
    <property type="term" value="P:monoatomic ion transport"/>
    <property type="evidence" value="ECO:0007669"/>
    <property type="project" value="UniProtKB-KW"/>
</dbReference>
<dbReference type="GO" id="GO:0015159">
    <property type="term" value="F:polysaccharide transmembrane transporter activity"/>
    <property type="evidence" value="ECO:0007669"/>
    <property type="project" value="InterPro"/>
</dbReference>
<keyword evidence="5" id="KW-0762">Sugar transport</keyword>
<keyword evidence="4" id="KW-1134">Transmembrane beta strand</keyword>
<dbReference type="Gene3D" id="3.10.560.10">
    <property type="entry name" value="Outer membrane lipoprotein wza domain like"/>
    <property type="match status" value="1"/>
</dbReference>
<evidence type="ECO:0000313" key="17">
    <source>
        <dbReference type="EMBL" id="GAI93381.1"/>
    </source>
</evidence>
<evidence type="ECO:0000256" key="8">
    <source>
        <dbReference type="ARBA" id="ARBA00023047"/>
    </source>
</evidence>
<evidence type="ECO:0000259" key="15">
    <source>
        <dbReference type="Pfam" id="PF02563"/>
    </source>
</evidence>
<evidence type="ECO:0000259" key="16">
    <source>
        <dbReference type="Pfam" id="PF22461"/>
    </source>
</evidence>
<evidence type="ECO:0000256" key="5">
    <source>
        <dbReference type="ARBA" id="ARBA00022597"/>
    </source>
</evidence>
<evidence type="ECO:0000256" key="7">
    <source>
        <dbReference type="ARBA" id="ARBA00022729"/>
    </source>
</evidence>
<keyword evidence="8" id="KW-0625">Polysaccharide transport</keyword>
<dbReference type="GO" id="GO:0009279">
    <property type="term" value="C:cell outer membrane"/>
    <property type="evidence" value="ECO:0007669"/>
    <property type="project" value="UniProtKB-SubCell"/>
</dbReference>
<comment type="similarity">
    <text evidence="2">Belongs to the BexD/CtrA/VexA family.</text>
</comment>
<evidence type="ECO:0000256" key="6">
    <source>
        <dbReference type="ARBA" id="ARBA00022692"/>
    </source>
</evidence>
<keyword evidence="12" id="KW-0564">Palmitate</keyword>
<dbReference type="EMBL" id="BARW01024565">
    <property type="protein sequence ID" value="GAI93381.1"/>
    <property type="molecule type" value="Genomic_DNA"/>
</dbReference>
<proteinExistence type="inferred from homology"/>
<organism evidence="17">
    <name type="scientific">marine sediment metagenome</name>
    <dbReference type="NCBI Taxonomy" id="412755"/>
    <lineage>
        <taxon>unclassified sequences</taxon>
        <taxon>metagenomes</taxon>
        <taxon>ecological metagenomes</taxon>
    </lineage>
</organism>
<evidence type="ECO:0000256" key="13">
    <source>
        <dbReference type="ARBA" id="ARBA00023237"/>
    </source>
</evidence>
<keyword evidence="10" id="KW-0626">Porin</keyword>
<sequence length="249" mass="27728">MKSKLIIFITVYLILISPHLFSQEKVTTDYRIGPKDLLDISVFGLDELTKTVRVSEDGRISLPLVGEVEVEGITKAGLEKKLSQLLEEKYLQNPQVTVFISEYQSKRVSVLGAVRNPGPYELLGRQTLLQIISQAGGITNESGREIIVIREAEDGVSTALKISIDDLFLEGDARLNIPLQPNDIVNIPIDRIVNIYVFGQVRRPGALGVRRSNIPTLLQAIGPPLSHFKLSSKIKSHLRANEFWNFLSS</sequence>
<evidence type="ECO:0000256" key="4">
    <source>
        <dbReference type="ARBA" id="ARBA00022452"/>
    </source>
</evidence>
<dbReference type="Pfam" id="PF22461">
    <property type="entry name" value="SLBB_2"/>
    <property type="match status" value="1"/>
</dbReference>
<dbReference type="InterPro" id="IPR054765">
    <property type="entry name" value="SLBB_dom"/>
</dbReference>
<evidence type="ECO:0000256" key="2">
    <source>
        <dbReference type="ARBA" id="ARBA00009450"/>
    </source>
</evidence>
<name>X1TPT3_9ZZZZ</name>
<evidence type="ECO:0000256" key="3">
    <source>
        <dbReference type="ARBA" id="ARBA00022448"/>
    </source>
</evidence>
<dbReference type="GO" id="GO:0046930">
    <property type="term" value="C:pore complex"/>
    <property type="evidence" value="ECO:0007669"/>
    <property type="project" value="UniProtKB-KW"/>
</dbReference>
<evidence type="ECO:0000256" key="12">
    <source>
        <dbReference type="ARBA" id="ARBA00023139"/>
    </source>
</evidence>
<keyword evidence="7" id="KW-0732">Signal</keyword>
<comment type="subcellular location">
    <subcellularLocation>
        <location evidence="1">Cell outer membrane</location>
        <topology evidence="1">Multi-pass membrane protein</topology>
    </subcellularLocation>
</comment>
<keyword evidence="6" id="KW-0812">Transmembrane</keyword>
<dbReference type="AlphaFoldDB" id="X1TPT3"/>
<keyword evidence="9" id="KW-0406">Ion transport</keyword>
<feature type="domain" description="SLBB" evidence="16">
    <location>
        <begin position="106"/>
        <end position="187"/>
    </location>
</feature>
<keyword evidence="14" id="KW-0449">Lipoprotein</keyword>
<evidence type="ECO:0000256" key="9">
    <source>
        <dbReference type="ARBA" id="ARBA00023065"/>
    </source>
</evidence>
<evidence type="ECO:0000256" key="10">
    <source>
        <dbReference type="ARBA" id="ARBA00023114"/>
    </source>
</evidence>
<dbReference type="GO" id="GO:0015288">
    <property type="term" value="F:porin activity"/>
    <property type="evidence" value="ECO:0007669"/>
    <property type="project" value="UniProtKB-KW"/>
</dbReference>
<comment type="caution">
    <text evidence="17">The sequence shown here is derived from an EMBL/GenBank/DDBJ whole genome shotgun (WGS) entry which is preliminary data.</text>
</comment>
<evidence type="ECO:0000256" key="11">
    <source>
        <dbReference type="ARBA" id="ARBA00023136"/>
    </source>
</evidence>
<feature type="domain" description="Polysaccharide export protein N-terminal" evidence="15">
    <location>
        <begin position="25"/>
        <end position="100"/>
    </location>
</feature>
<evidence type="ECO:0000256" key="1">
    <source>
        <dbReference type="ARBA" id="ARBA00004571"/>
    </source>
</evidence>
<keyword evidence="3" id="KW-0813">Transport</keyword>
<protein>
    <submittedName>
        <fullName evidence="17">Uncharacterized protein</fullName>
    </submittedName>
</protein>